<dbReference type="InterPro" id="IPR011990">
    <property type="entry name" value="TPR-like_helical_dom_sf"/>
</dbReference>
<dbReference type="GO" id="GO:0005524">
    <property type="term" value="F:ATP binding"/>
    <property type="evidence" value="ECO:0007669"/>
    <property type="project" value="UniProtKB-KW"/>
</dbReference>
<feature type="compositionally biased region" description="Polar residues" evidence="3">
    <location>
        <begin position="110"/>
        <end position="119"/>
    </location>
</feature>
<evidence type="ECO:0000313" key="6">
    <source>
        <dbReference type="EMBL" id="HIU93238.1"/>
    </source>
</evidence>
<evidence type="ECO:0000256" key="1">
    <source>
        <dbReference type="ARBA" id="ARBA00022741"/>
    </source>
</evidence>
<reference evidence="6" key="2">
    <citation type="journal article" date="2021" name="PeerJ">
        <title>Extensive microbial diversity within the chicken gut microbiome revealed by metagenomics and culture.</title>
        <authorList>
            <person name="Gilroy R."/>
            <person name="Ravi A."/>
            <person name="Getino M."/>
            <person name="Pursley I."/>
            <person name="Horton D.L."/>
            <person name="Alikhan N.F."/>
            <person name="Baker D."/>
            <person name="Gharbi K."/>
            <person name="Hall N."/>
            <person name="Watson M."/>
            <person name="Adriaenssens E.M."/>
            <person name="Foster-Nyarko E."/>
            <person name="Jarju S."/>
            <person name="Secka A."/>
            <person name="Antonio M."/>
            <person name="Oren A."/>
            <person name="Chaudhuri R.R."/>
            <person name="La Ragione R."/>
            <person name="Hildebrand F."/>
            <person name="Pallen M.J."/>
        </authorList>
    </citation>
    <scope>NUCLEOTIDE SEQUENCE</scope>
    <source>
        <strain evidence="6">CHK154-7741</strain>
    </source>
</reference>
<dbReference type="PANTHER" id="PTHR16305:SF28">
    <property type="entry name" value="GUANYLATE CYCLASE DOMAIN-CONTAINING PROTEIN"/>
    <property type="match status" value="1"/>
</dbReference>
<evidence type="ECO:0000256" key="2">
    <source>
        <dbReference type="ARBA" id="ARBA00022840"/>
    </source>
</evidence>
<evidence type="ECO:0000259" key="5">
    <source>
        <dbReference type="Pfam" id="PF13191"/>
    </source>
</evidence>
<dbReference type="Gene3D" id="1.25.40.10">
    <property type="entry name" value="Tetratricopeptide repeat domain"/>
    <property type="match status" value="1"/>
</dbReference>
<feature type="compositionally biased region" description="Basic and acidic residues" evidence="3">
    <location>
        <begin position="184"/>
        <end position="199"/>
    </location>
</feature>
<reference evidence="6" key="1">
    <citation type="submission" date="2020-10" db="EMBL/GenBank/DDBJ databases">
        <authorList>
            <person name="Gilroy R."/>
        </authorList>
    </citation>
    <scope>NUCLEOTIDE SEQUENCE</scope>
    <source>
        <strain evidence="6">CHK154-7741</strain>
    </source>
</reference>
<dbReference type="InterPro" id="IPR041664">
    <property type="entry name" value="AAA_16"/>
</dbReference>
<protein>
    <submittedName>
        <fullName evidence="6">AAA family ATPase</fullName>
    </submittedName>
</protein>
<feature type="region of interest" description="Disordered" evidence="3">
    <location>
        <begin position="81"/>
        <end position="119"/>
    </location>
</feature>
<dbReference type="PANTHER" id="PTHR16305">
    <property type="entry name" value="TESTICULAR SOLUBLE ADENYLYL CYCLASE"/>
    <property type="match status" value="1"/>
</dbReference>
<dbReference type="GO" id="GO:0005737">
    <property type="term" value="C:cytoplasm"/>
    <property type="evidence" value="ECO:0007669"/>
    <property type="project" value="TreeGrafter"/>
</dbReference>
<dbReference type="Proteomes" id="UP000886748">
    <property type="component" value="Unassembled WGS sequence"/>
</dbReference>
<dbReference type="SUPFAM" id="SSF52540">
    <property type="entry name" value="P-loop containing nucleoside triphosphate hydrolases"/>
    <property type="match status" value="1"/>
</dbReference>
<evidence type="ECO:0000259" key="4">
    <source>
        <dbReference type="Pfam" id="PF12773"/>
    </source>
</evidence>
<keyword evidence="2" id="KW-0067">ATP-binding</keyword>
<dbReference type="InterPro" id="IPR025874">
    <property type="entry name" value="DZR"/>
</dbReference>
<gene>
    <name evidence="6" type="ORF">IAD26_08930</name>
</gene>
<proteinExistence type="predicted"/>
<name>A0A9D1N115_9CLOT</name>
<dbReference type="Gene3D" id="3.40.50.300">
    <property type="entry name" value="P-loop containing nucleotide triphosphate hydrolases"/>
    <property type="match status" value="1"/>
</dbReference>
<keyword evidence="1" id="KW-0547">Nucleotide-binding</keyword>
<feature type="compositionally biased region" description="Basic and acidic residues" evidence="3">
    <location>
        <begin position="93"/>
        <end position="103"/>
    </location>
</feature>
<sequence>MRCLKCKKEIEDNLLRCSYCNTKVQAVCPVCGNINPITTEYCARCGLQLLKYCPECHCVNFPDASNCRKCGAAFEKDEESISITDLETQPPQEETKVTQEKTETQIPAETETNSEQAETFSDEDFAMEEVEDNELIDFSDGENIDEAHNDADLLSLADNQENSITQELKKENIEAKPIINADAAPEKVKKPVKEEEKPEPVITPENSEPDADIQSHDQMKSKNLIVNAVRKPEKLIIGLSAPEGYGKSTVLRYLFGDLMHQNYAWLWGECSANSQISPYGIFQEMILTFFNMPNFSNMSPEFLKQAKTMLSESLPFFTQEEIFNLFNFLYPSLTAHFEDILINKDTTFALLEKLILEISKKAKLILVIDDFDMIDGASYAFLSYFVDQGHLGENIKLIISYKDNRITQGYFYSERLAQNQYEDIRLAKLSRVDADNLVKMFLNGSNPIPQNVFDEIFENSNGSSAYIEQVIVLLNEFKAFQSDGQTVTYHSTPVEERLPKSLQEILNVRLNYIQKKFPLCFKTLCTAAIMGNKFNIKLLEIVMKLKEEEFQNVMQLLCNFAYIAPFNNNIYEFKNTLLWKFVYERAKQSKDFVLLNEKIFDVINSFTLSSNALKALIAQSLNQKILALNIWTENVKLCAYLGDEHLWTLSQKQCLKIAQEITPENNDIIINNIHERLGKLLYESRPSEAIPFLSSAISNALKVSNRPKIIELSGYLSKSCALTGNYFGVIEAVDTVLKIIDTPQNKLETALVKHKKLKAMFSIGNAEEIYNLASSEIIPIVEQALSGLIPNNGISMDVIYETWLECNLTVAMALISQGSNKSFAILKVIDEIVEKNNVQNRNYLQRLKLAKALAFSVQGNIKKSEDVLVEFSQETAKEIVEPDVISLWNFTNILNKLYKQEWANIKEDLYSVVTFANNYNDVLVKNLLKVFLGKILQEEGNLSKALDIFNEQVAVFAKEKIALGALLCWYYIAKLTLVTEGSDKALDIAQKALDVAKNPKISNYYFMVLYKKLIAEIFLIKGDTDASKMYIEKALMIVKQYDMRILKVSLYQLYAKYLEEMVNKKPQNKDTYAQNAMAVYKKALTLITELDIPVIGAEIEKNHASFKAFCQLNNIKI</sequence>
<comment type="caution">
    <text evidence="6">The sequence shown here is derived from an EMBL/GenBank/DDBJ whole genome shotgun (WGS) entry which is preliminary data.</text>
</comment>
<feature type="domain" description="DZANK-type" evidence="4">
    <location>
        <begin position="3"/>
        <end position="46"/>
    </location>
</feature>
<evidence type="ECO:0000256" key="3">
    <source>
        <dbReference type="SAM" id="MobiDB-lite"/>
    </source>
</evidence>
<accession>A0A9D1N115</accession>
<dbReference type="Pfam" id="PF13191">
    <property type="entry name" value="AAA_16"/>
    <property type="match status" value="1"/>
</dbReference>
<dbReference type="SUPFAM" id="SSF48452">
    <property type="entry name" value="TPR-like"/>
    <property type="match status" value="1"/>
</dbReference>
<dbReference type="AlphaFoldDB" id="A0A9D1N115"/>
<dbReference type="InterPro" id="IPR027417">
    <property type="entry name" value="P-loop_NTPase"/>
</dbReference>
<feature type="domain" description="Orc1-like AAA ATPase" evidence="5">
    <location>
        <begin position="226"/>
        <end position="396"/>
    </location>
</feature>
<organism evidence="6 7">
    <name type="scientific">Candidatus Limenecus avicola</name>
    <dbReference type="NCBI Taxonomy" id="2840847"/>
    <lineage>
        <taxon>Bacteria</taxon>
        <taxon>Bacillati</taxon>
        <taxon>Bacillota</taxon>
        <taxon>Clostridia</taxon>
        <taxon>Eubacteriales</taxon>
        <taxon>Clostridiaceae</taxon>
        <taxon>Clostridiaceae incertae sedis</taxon>
        <taxon>Candidatus Limenecus</taxon>
    </lineage>
</organism>
<dbReference type="Pfam" id="PF12773">
    <property type="entry name" value="DZR"/>
    <property type="match status" value="1"/>
</dbReference>
<feature type="region of interest" description="Disordered" evidence="3">
    <location>
        <begin position="182"/>
        <end position="216"/>
    </location>
</feature>
<dbReference type="GO" id="GO:0004016">
    <property type="term" value="F:adenylate cyclase activity"/>
    <property type="evidence" value="ECO:0007669"/>
    <property type="project" value="TreeGrafter"/>
</dbReference>
<dbReference type="EMBL" id="DVOD01000064">
    <property type="protein sequence ID" value="HIU93238.1"/>
    <property type="molecule type" value="Genomic_DNA"/>
</dbReference>
<evidence type="ECO:0000313" key="7">
    <source>
        <dbReference type="Proteomes" id="UP000886748"/>
    </source>
</evidence>
<feature type="compositionally biased region" description="Polar residues" evidence="3">
    <location>
        <begin position="81"/>
        <end position="91"/>
    </location>
</feature>